<proteinExistence type="predicted"/>
<feature type="coiled-coil region" evidence="1">
    <location>
        <begin position="8"/>
        <end position="80"/>
    </location>
</feature>
<protein>
    <recommendedName>
        <fullName evidence="4">Coiled coil domain-containing protein</fullName>
    </recommendedName>
</protein>
<gene>
    <name evidence="2" type="ORF">E5Q11_07370</name>
</gene>
<evidence type="ECO:0000313" key="2">
    <source>
        <dbReference type="EMBL" id="TGN40105.1"/>
    </source>
</evidence>
<reference evidence="2 3" key="1">
    <citation type="submission" date="2019-04" db="EMBL/GenBank/DDBJ databases">
        <authorList>
            <person name="Park S."/>
            <person name="Yoon J.-H."/>
        </authorList>
    </citation>
    <scope>NUCLEOTIDE SEQUENCE [LARGE SCALE GENOMIC DNA]</scope>
    <source>
        <strain evidence="2 3">HJM-18</strain>
    </source>
</reference>
<keyword evidence="3" id="KW-1185">Reference proteome</keyword>
<accession>A0A4Z1BR87</accession>
<evidence type="ECO:0008006" key="4">
    <source>
        <dbReference type="Google" id="ProtNLM"/>
    </source>
</evidence>
<evidence type="ECO:0000313" key="3">
    <source>
        <dbReference type="Proteomes" id="UP000298325"/>
    </source>
</evidence>
<organism evidence="2 3">
    <name type="scientific">Marinobacter confluentis</name>
    <dbReference type="NCBI Taxonomy" id="1697557"/>
    <lineage>
        <taxon>Bacteria</taxon>
        <taxon>Pseudomonadati</taxon>
        <taxon>Pseudomonadota</taxon>
        <taxon>Gammaproteobacteria</taxon>
        <taxon>Pseudomonadales</taxon>
        <taxon>Marinobacteraceae</taxon>
        <taxon>Marinobacter</taxon>
    </lineage>
</organism>
<dbReference type="Proteomes" id="UP000298325">
    <property type="component" value="Unassembled WGS sequence"/>
</dbReference>
<keyword evidence="1" id="KW-0175">Coiled coil</keyword>
<dbReference type="OrthoDB" id="6183141at2"/>
<dbReference type="AlphaFoldDB" id="A0A4Z1BR87"/>
<evidence type="ECO:0000256" key="1">
    <source>
        <dbReference type="SAM" id="Coils"/>
    </source>
</evidence>
<sequence length="93" mass="11022">MSLKDTLQKKLETQTDSWSRQIDSLKADARERIAKAKDEHAERQIRKDFDKEIEKLEGRMDEAKKKIAEIRESGEDHLNKLKGRIDDWLSKRD</sequence>
<name>A0A4Z1BR87_9GAMM</name>
<comment type="caution">
    <text evidence="2">The sequence shown here is derived from an EMBL/GenBank/DDBJ whole genome shotgun (WGS) entry which is preliminary data.</text>
</comment>
<dbReference type="EMBL" id="SRPF01000002">
    <property type="protein sequence ID" value="TGN40105.1"/>
    <property type="molecule type" value="Genomic_DNA"/>
</dbReference>
<dbReference type="RefSeq" id="WP_135802766.1">
    <property type="nucleotide sequence ID" value="NZ_SRPF01000002.1"/>
</dbReference>